<proteinExistence type="inferred from homology"/>
<dbReference type="InterPro" id="IPR035937">
    <property type="entry name" value="FPG_N"/>
</dbReference>
<dbReference type="OrthoDB" id="9800855at2"/>
<gene>
    <name evidence="16" type="primary">nei1_1</name>
    <name evidence="16" type="ORF">KOR34_10760</name>
</gene>
<keyword evidence="5 13" id="KW-0863">Zinc-finger</keyword>
<dbReference type="Pfam" id="PF01149">
    <property type="entry name" value="Fapy_DNA_glyco"/>
    <property type="match status" value="1"/>
</dbReference>
<evidence type="ECO:0000256" key="3">
    <source>
        <dbReference type="ARBA" id="ARBA00022723"/>
    </source>
</evidence>
<dbReference type="SUPFAM" id="SSF57716">
    <property type="entry name" value="Glucocorticoid receptor-like (DNA-binding domain)"/>
    <property type="match status" value="1"/>
</dbReference>
<comment type="caution">
    <text evidence="16">The sequence shown here is derived from an EMBL/GenBank/DDBJ whole genome shotgun (WGS) entry which is preliminary data.</text>
</comment>
<evidence type="ECO:0000256" key="2">
    <source>
        <dbReference type="ARBA" id="ARBA00012720"/>
    </source>
</evidence>
<dbReference type="SUPFAM" id="SSF81624">
    <property type="entry name" value="N-terminal domain of MutM-like DNA repair proteins"/>
    <property type="match status" value="1"/>
</dbReference>
<dbReference type="EC" id="4.2.99.18" evidence="2"/>
<dbReference type="SUPFAM" id="SSF46946">
    <property type="entry name" value="S13-like H2TH domain"/>
    <property type="match status" value="1"/>
</dbReference>
<dbReference type="GO" id="GO:0000703">
    <property type="term" value="F:oxidized pyrimidine nucleobase lesion DNA N-glycosylase activity"/>
    <property type="evidence" value="ECO:0007669"/>
    <property type="project" value="TreeGrafter"/>
</dbReference>
<keyword evidence="12 16" id="KW-0326">Glycosidase</keyword>
<dbReference type="Gene3D" id="3.20.190.10">
    <property type="entry name" value="MutM-like, N-terminal"/>
    <property type="match status" value="1"/>
</dbReference>
<evidence type="ECO:0000313" key="16">
    <source>
        <dbReference type="EMBL" id="TWT36175.1"/>
    </source>
</evidence>
<keyword evidence="11" id="KW-0511">Multifunctional enzyme</keyword>
<dbReference type="GO" id="GO:0003684">
    <property type="term" value="F:damaged DNA binding"/>
    <property type="evidence" value="ECO:0007669"/>
    <property type="project" value="InterPro"/>
</dbReference>
<dbReference type="InterPro" id="IPR012319">
    <property type="entry name" value="FPG_cat"/>
</dbReference>
<evidence type="ECO:0000259" key="15">
    <source>
        <dbReference type="PROSITE" id="PS51068"/>
    </source>
</evidence>
<keyword evidence="10" id="KW-0456">Lyase</keyword>
<dbReference type="SMART" id="SM00898">
    <property type="entry name" value="Fapy_DNA_glyco"/>
    <property type="match status" value="1"/>
</dbReference>
<keyword evidence="3" id="KW-0479">Metal-binding</keyword>
<dbReference type="GO" id="GO:0006284">
    <property type="term" value="P:base-excision repair"/>
    <property type="evidence" value="ECO:0007669"/>
    <property type="project" value="InterPro"/>
</dbReference>
<keyword evidence="16" id="KW-0255">Endonuclease</keyword>
<evidence type="ECO:0000313" key="17">
    <source>
        <dbReference type="Proteomes" id="UP000316714"/>
    </source>
</evidence>
<comment type="similarity">
    <text evidence="1">Belongs to the FPG family.</text>
</comment>
<sequence>MPEGHVIHRIARDQTKQFAGQKLTVLSPQGRFADGAKALSGRRLDVVEAYGKHLFYRFTGGKRLHVHLGLYGKFRSHPAPPPEPVGQVRLRAIGREQAFDLNGPNACHLVTKQEEEVILARLGPDPLRDDADPDLAWQRISRSRAAIGALLMNQEVIAGVGNIYRSEVLFLLGVHPETPGRELGGEQFDRLWEKLTELMEIGLRYNRIIIADPATVGKPRGRMSRSERLLVYKQDRCTTCQTKVKSWQLAARTIYACPKCQKR</sequence>
<evidence type="ECO:0000256" key="7">
    <source>
        <dbReference type="ARBA" id="ARBA00022833"/>
    </source>
</evidence>
<accession>A0A5C5VEP3</accession>
<dbReference type="InterPro" id="IPR010979">
    <property type="entry name" value="Ribosomal_uS13-like_H2TH"/>
</dbReference>
<keyword evidence="16" id="KW-0540">Nuclease</keyword>
<feature type="domain" description="Formamidopyrimidine-DNA glycosylase catalytic" evidence="15">
    <location>
        <begin position="2"/>
        <end position="94"/>
    </location>
</feature>
<keyword evidence="9" id="KW-0234">DNA repair</keyword>
<evidence type="ECO:0000256" key="9">
    <source>
        <dbReference type="ARBA" id="ARBA00023204"/>
    </source>
</evidence>
<evidence type="ECO:0000259" key="14">
    <source>
        <dbReference type="PROSITE" id="PS51066"/>
    </source>
</evidence>
<dbReference type="AlphaFoldDB" id="A0A5C5VEP3"/>
<dbReference type="CDD" id="cd08970">
    <property type="entry name" value="AcNei1_N"/>
    <property type="match status" value="1"/>
</dbReference>
<dbReference type="PROSITE" id="PS51068">
    <property type="entry name" value="FPG_CAT"/>
    <property type="match status" value="1"/>
</dbReference>
<dbReference type="Pfam" id="PF06831">
    <property type="entry name" value="H2TH"/>
    <property type="match status" value="1"/>
</dbReference>
<dbReference type="PANTHER" id="PTHR42697">
    <property type="entry name" value="ENDONUCLEASE 8"/>
    <property type="match status" value="1"/>
</dbReference>
<dbReference type="GO" id="GO:0008270">
    <property type="term" value="F:zinc ion binding"/>
    <property type="evidence" value="ECO:0007669"/>
    <property type="project" value="UniProtKB-KW"/>
</dbReference>
<feature type="domain" description="FPG-type" evidence="14">
    <location>
        <begin position="230"/>
        <end position="262"/>
    </location>
</feature>
<evidence type="ECO:0000256" key="8">
    <source>
        <dbReference type="ARBA" id="ARBA00023125"/>
    </source>
</evidence>
<dbReference type="PROSITE" id="PS51066">
    <property type="entry name" value="ZF_FPG_2"/>
    <property type="match status" value="1"/>
</dbReference>
<dbReference type="Proteomes" id="UP000316714">
    <property type="component" value="Unassembled WGS sequence"/>
</dbReference>
<keyword evidence="7" id="KW-0862">Zinc</keyword>
<keyword evidence="6 16" id="KW-0378">Hydrolase</keyword>
<name>A0A5C5VEP3_9BACT</name>
<dbReference type="GO" id="GO:0140078">
    <property type="term" value="F:class I DNA-(apurinic or apyrimidinic site) endonuclease activity"/>
    <property type="evidence" value="ECO:0007669"/>
    <property type="project" value="UniProtKB-EC"/>
</dbReference>
<dbReference type="EMBL" id="SIHJ01000001">
    <property type="protein sequence ID" value="TWT36175.1"/>
    <property type="molecule type" value="Genomic_DNA"/>
</dbReference>
<keyword evidence="8" id="KW-0238">DNA-binding</keyword>
<dbReference type="Gene3D" id="1.10.8.50">
    <property type="match status" value="1"/>
</dbReference>
<evidence type="ECO:0000256" key="13">
    <source>
        <dbReference type="PROSITE-ProRule" id="PRU00391"/>
    </source>
</evidence>
<dbReference type="SMART" id="SM01232">
    <property type="entry name" value="H2TH"/>
    <property type="match status" value="1"/>
</dbReference>
<dbReference type="RefSeq" id="WP_146562878.1">
    <property type="nucleotide sequence ID" value="NZ_SIHJ01000001.1"/>
</dbReference>
<dbReference type="PANTHER" id="PTHR42697:SF1">
    <property type="entry name" value="ENDONUCLEASE 8"/>
    <property type="match status" value="1"/>
</dbReference>
<evidence type="ECO:0000256" key="10">
    <source>
        <dbReference type="ARBA" id="ARBA00023239"/>
    </source>
</evidence>
<dbReference type="InterPro" id="IPR015886">
    <property type="entry name" value="H2TH_FPG"/>
</dbReference>
<reference evidence="16 17" key="1">
    <citation type="submission" date="2019-02" db="EMBL/GenBank/DDBJ databases">
        <title>Deep-cultivation of Planctomycetes and their phenomic and genomic characterization uncovers novel biology.</title>
        <authorList>
            <person name="Wiegand S."/>
            <person name="Jogler M."/>
            <person name="Boedeker C."/>
            <person name="Pinto D."/>
            <person name="Vollmers J."/>
            <person name="Rivas-Marin E."/>
            <person name="Kohn T."/>
            <person name="Peeters S.H."/>
            <person name="Heuer A."/>
            <person name="Rast P."/>
            <person name="Oberbeckmann S."/>
            <person name="Bunk B."/>
            <person name="Jeske O."/>
            <person name="Meyerdierks A."/>
            <person name="Storesund J.E."/>
            <person name="Kallscheuer N."/>
            <person name="Luecker S."/>
            <person name="Lage O.M."/>
            <person name="Pohl T."/>
            <person name="Merkel B.J."/>
            <person name="Hornburger P."/>
            <person name="Mueller R.-W."/>
            <person name="Bruemmer F."/>
            <person name="Labrenz M."/>
            <person name="Spormann A.M."/>
            <person name="Op Den Camp H."/>
            <person name="Overmann J."/>
            <person name="Amann R."/>
            <person name="Jetten M.S.M."/>
            <person name="Mascher T."/>
            <person name="Medema M.H."/>
            <person name="Devos D.P."/>
            <person name="Kaster A.-K."/>
            <person name="Ovreas L."/>
            <person name="Rohde M."/>
            <person name="Galperin M.Y."/>
            <person name="Jogler C."/>
        </authorList>
    </citation>
    <scope>NUCLEOTIDE SEQUENCE [LARGE SCALE GENOMIC DNA]</scope>
    <source>
        <strain evidence="16 17">KOR34</strain>
    </source>
</reference>
<evidence type="ECO:0000256" key="5">
    <source>
        <dbReference type="ARBA" id="ARBA00022771"/>
    </source>
</evidence>
<protein>
    <recommendedName>
        <fullName evidence="2">DNA-(apurinic or apyrimidinic site) lyase</fullName>
        <ecNumber evidence="2">4.2.99.18</ecNumber>
    </recommendedName>
</protein>
<evidence type="ECO:0000256" key="4">
    <source>
        <dbReference type="ARBA" id="ARBA00022763"/>
    </source>
</evidence>
<evidence type="ECO:0000256" key="12">
    <source>
        <dbReference type="ARBA" id="ARBA00023295"/>
    </source>
</evidence>
<organism evidence="16 17">
    <name type="scientific">Posidoniimonas corsicana</name>
    <dbReference type="NCBI Taxonomy" id="1938618"/>
    <lineage>
        <taxon>Bacteria</taxon>
        <taxon>Pseudomonadati</taxon>
        <taxon>Planctomycetota</taxon>
        <taxon>Planctomycetia</taxon>
        <taxon>Pirellulales</taxon>
        <taxon>Lacipirellulaceae</taxon>
        <taxon>Posidoniimonas</taxon>
    </lineage>
</organism>
<keyword evidence="17" id="KW-1185">Reference proteome</keyword>
<evidence type="ECO:0000256" key="1">
    <source>
        <dbReference type="ARBA" id="ARBA00009409"/>
    </source>
</evidence>
<keyword evidence="4" id="KW-0227">DNA damage</keyword>
<evidence type="ECO:0000256" key="11">
    <source>
        <dbReference type="ARBA" id="ARBA00023268"/>
    </source>
</evidence>
<dbReference type="InterPro" id="IPR000214">
    <property type="entry name" value="Znf_DNA_glyclase/AP_lyase"/>
</dbReference>
<evidence type="ECO:0000256" key="6">
    <source>
        <dbReference type="ARBA" id="ARBA00022801"/>
    </source>
</evidence>